<dbReference type="PANTHER" id="PTHR38043:SF1">
    <property type="entry name" value="PROTEIN HEMX"/>
    <property type="match status" value="1"/>
</dbReference>
<keyword evidence="1" id="KW-0175">Coiled coil</keyword>
<sequence length="372" mass="41631">MTEEPKKLPAPVAPSTHGPARLWPVWLVTGLALILVLVLAFWNWQQRQSHQAALQTLAELRSDTNQLEERYGDRNNEQGSRLQALEERLAEQRELIATQQRQIDHNARELLEAGNRTRTDWLLAEAEYLLRIGNQRLLIEKDIKGALSALQSADEVLAESDDVGVYPVRQQLAREIQSLKGIEGVDRTGLYLKLEAAIATVHDLTDQALIHDQAPALKLAESDEAPADGSNRLTRGWNRFVDTLKQVVVVRRMDEPVKPLLSPDQSAWARLNLQLMLEEAEMAVLRGNQPLYERALEKAITTVNDWYNSSNPEIRGLSSTLEELAGRNVDPELPDISKSLELLKERLAGRTAGNGTENRENDNSDESGGNGQ</sequence>
<dbReference type="AlphaFoldDB" id="A0A1I3T0V0"/>
<proteinExistence type="predicted"/>
<protein>
    <submittedName>
        <fullName evidence="5">Uroporphyrin-3 C-methyltransferase</fullName>
    </submittedName>
</protein>
<dbReference type="InterPro" id="IPR007470">
    <property type="entry name" value="HemX"/>
</dbReference>
<keyword evidence="3" id="KW-0812">Transmembrane</keyword>
<feature type="transmembrane region" description="Helical" evidence="3">
    <location>
        <begin position="20"/>
        <end position="42"/>
    </location>
</feature>
<evidence type="ECO:0000256" key="2">
    <source>
        <dbReference type="SAM" id="MobiDB-lite"/>
    </source>
</evidence>
<dbReference type="InterPro" id="IPR000488">
    <property type="entry name" value="Death_dom"/>
</dbReference>
<evidence type="ECO:0000259" key="4">
    <source>
        <dbReference type="PROSITE" id="PS50017"/>
    </source>
</evidence>
<name>A0A1I3T0V0_9GAMM</name>
<feature type="region of interest" description="Disordered" evidence="2">
    <location>
        <begin position="347"/>
        <end position="372"/>
    </location>
</feature>
<dbReference type="GO" id="GO:0032259">
    <property type="term" value="P:methylation"/>
    <property type="evidence" value="ECO:0007669"/>
    <property type="project" value="UniProtKB-KW"/>
</dbReference>
<keyword evidence="5" id="KW-0808">Transferase</keyword>
<gene>
    <name evidence="5" type="ORF">SAMN05216429_104161</name>
</gene>
<evidence type="ECO:0000256" key="3">
    <source>
        <dbReference type="SAM" id="Phobius"/>
    </source>
</evidence>
<dbReference type="GO" id="GO:0008168">
    <property type="term" value="F:methyltransferase activity"/>
    <property type="evidence" value="ECO:0007669"/>
    <property type="project" value="UniProtKB-KW"/>
</dbReference>
<feature type="domain" description="Death" evidence="4">
    <location>
        <begin position="268"/>
        <end position="337"/>
    </location>
</feature>
<keyword evidence="6" id="KW-1185">Reference proteome</keyword>
<dbReference type="PROSITE" id="PS50017">
    <property type="entry name" value="DEATH_DOMAIN"/>
    <property type="match status" value="1"/>
</dbReference>
<dbReference type="GO" id="GO:0007165">
    <property type="term" value="P:signal transduction"/>
    <property type="evidence" value="ECO:0007669"/>
    <property type="project" value="InterPro"/>
</dbReference>
<dbReference type="PANTHER" id="PTHR38043">
    <property type="entry name" value="PROTEIN HEMX"/>
    <property type="match status" value="1"/>
</dbReference>
<evidence type="ECO:0000313" key="6">
    <source>
        <dbReference type="Proteomes" id="UP000199445"/>
    </source>
</evidence>
<feature type="coiled-coil region" evidence="1">
    <location>
        <begin position="50"/>
        <end position="102"/>
    </location>
</feature>
<keyword evidence="3" id="KW-1133">Transmembrane helix</keyword>
<reference evidence="5 6" key="1">
    <citation type="submission" date="2016-10" db="EMBL/GenBank/DDBJ databases">
        <authorList>
            <person name="de Groot N.N."/>
        </authorList>
    </citation>
    <scope>NUCLEOTIDE SEQUENCE [LARGE SCALE GENOMIC DNA]</scope>
    <source>
        <strain evidence="5 6">IBRC-M 10445</strain>
    </source>
</reference>
<dbReference type="EMBL" id="FOSC01000004">
    <property type="protein sequence ID" value="SFJ64273.1"/>
    <property type="molecule type" value="Genomic_DNA"/>
</dbReference>
<dbReference type="Proteomes" id="UP000199445">
    <property type="component" value="Unassembled WGS sequence"/>
</dbReference>
<keyword evidence="3" id="KW-0472">Membrane</keyword>
<dbReference type="Pfam" id="PF04375">
    <property type="entry name" value="HemX"/>
    <property type="match status" value="1"/>
</dbReference>
<evidence type="ECO:0000313" key="5">
    <source>
        <dbReference type="EMBL" id="SFJ64273.1"/>
    </source>
</evidence>
<organism evidence="5 6">
    <name type="scientific">Marinobacter persicus</name>
    <dbReference type="NCBI Taxonomy" id="930118"/>
    <lineage>
        <taxon>Bacteria</taxon>
        <taxon>Pseudomonadati</taxon>
        <taxon>Pseudomonadota</taxon>
        <taxon>Gammaproteobacteria</taxon>
        <taxon>Pseudomonadales</taxon>
        <taxon>Marinobacteraceae</taxon>
        <taxon>Marinobacter</taxon>
    </lineage>
</organism>
<keyword evidence="5" id="KW-0489">Methyltransferase</keyword>
<evidence type="ECO:0000256" key="1">
    <source>
        <dbReference type="SAM" id="Coils"/>
    </source>
</evidence>
<accession>A0A1I3T0V0</accession>